<comment type="caution">
    <text evidence="2">The sequence shown here is derived from an EMBL/GenBank/DDBJ whole genome shotgun (WGS) entry which is preliminary data.</text>
</comment>
<dbReference type="Proteomes" id="UP001500274">
    <property type="component" value="Unassembled WGS sequence"/>
</dbReference>
<sequence>MNQGGVSWVFRVREPAVPRRAGYAPTRTQLLQNGVRKPSWAPTDRFCRSSGARMRWEPRSGAGRIRPPPRGRNSCKPGVLTPV</sequence>
<accession>A0ABN3P7W0</accession>
<keyword evidence="3" id="KW-1185">Reference proteome</keyword>
<reference evidence="2 3" key="1">
    <citation type="journal article" date="2019" name="Int. J. Syst. Evol. Microbiol.">
        <title>The Global Catalogue of Microorganisms (GCM) 10K type strain sequencing project: providing services to taxonomists for standard genome sequencing and annotation.</title>
        <authorList>
            <consortium name="The Broad Institute Genomics Platform"/>
            <consortium name="The Broad Institute Genome Sequencing Center for Infectious Disease"/>
            <person name="Wu L."/>
            <person name="Ma J."/>
        </authorList>
    </citation>
    <scope>NUCLEOTIDE SEQUENCE [LARGE SCALE GENOMIC DNA]</scope>
    <source>
        <strain evidence="2 3">JCM 16365</strain>
    </source>
</reference>
<gene>
    <name evidence="2" type="ORF">GCM10009862_05290</name>
</gene>
<protein>
    <submittedName>
        <fullName evidence="2">Uncharacterized protein</fullName>
    </submittedName>
</protein>
<evidence type="ECO:0000256" key="1">
    <source>
        <dbReference type="SAM" id="MobiDB-lite"/>
    </source>
</evidence>
<feature type="region of interest" description="Disordered" evidence="1">
    <location>
        <begin position="51"/>
        <end position="83"/>
    </location>
</feature>
<organism evidence="2 3">
    <name type="scientific">Microbacterium binotii</name>
    <dbReference type="NCBI Taxonomy" id="462710"/>
    <lineage>
        <taxon>Bacteria</taxon>
        <taxon>Bacillati</taxon>
        <taxon>Actinomycetota</taxon>
        <taxon>Actinomycetes</taxon>
        <taxon>Micrococcales</taxon>
        <taxon>Microbacteriaceae</taxon>
        <taxon>Microbacterium</taxon>
    </lineage>
</organism>
<dbReference type="EMBL" id="BAAARI010000003">
    <property type="protein sequence ID" value="GAA2569507.1"/>
    <property type="molecule type" value="Genomic_DNA"/>
</dbReference>
<evidence type="ECO:0000313" key="2">
    <source>
        <dbReference type="EMBL" id="GAA2569507.1"/>
    </source>
</evidence>
<evidence type="ECO:0000313" key="3">
    <source>
        <dbReference type="Proteomes" id="UP001500274"/>
    </source>
</evidence>
<name>A0ABN3P7W0_9MICO</name>
<proteinExistence type="predicted"/>